<dbReference type="EMBL" id="ML014180">
    <property type="protein sequence ID" value="RKP01222.1"/>
    <property type="molecule type" value="Genomic_DNA"/>
</dbReference>
<feature type="domain" description="XPA C-terminal" evidence="5">
    <location>
        <begin position="103"/>
        <end position="152"/>
    </location>
</feature>
<gene>
    <name evidence="6" type="ORF">CXG81DRAFT_3078</name>
</gene>
<name>A0A4P9X7M3_9FUNG</name>
<feature type="region of interest" description="Disordered" evidence="4">
    <location>
        <begin position="177"/>
        <end position="210"/>
    </location>
</feature>
<reference evidence="7" key="1">
    <citation type="journal article" date="2018" name="Nat. Microbiol.">
        <title>Leveraging single-cell genomics to expand the fungal tree of life.</title>
        <authorList>
            <person name="Ahrendt S.R."/>
            <person name="Quandt C.A."/>
            <person name="Ciobanu D."/>
            <person name="Clum A."/>
            <person name="Salamov A."/>
            <person name="Andreopoulos B."/>
            <person name="Cheng J.F."/>
            <person name="Woyke T."/>
            <person name="Pelin A."/>
            <person name="Henrissat B."/>
            <person name="Reynolds N.K."/>
            <person name="Benny G.L."/>
            <person name="Smith M.E."/>
            <person name="James T.Y."/>
            <person name="Grigoriev I.V."/>
        </authorList>
    </citation>
    <scope>NUCLEOTIDE SEQUENCE [LARGE SCALE GENOMIC DNA]</scope>
    <source>
        <strain evidence="7">ATCC 52028</strain>
    </source>
</reference>
<feature type="non-terminal residue" evidence="6">
    <location>
        <position position="1"/>
    </location>
</feature>
<proteinExistence type="predicted"/>
<dbReference type="InterPro" id="IPR022656">
    <property type="entry name" value="XPA_C"/>
</dbReference>
<keyword evidence="7" id="KW-1185">Reference proteome</keyword>
<evidence type="ECO:0000313" key="7">
    <source>
        <dbReference type="Proteomes" id="UP000274922"/>
    </source>
</evidence>
<dbReference type="InterPro" id="IPR037129">
    <property type="entry name" value="XPA_sf"/>
</dbReference>
<dbReference type="InterPro" id="IPR000465">
    <property type="entry name" value="XPA/RAD14"/>
</dbReference>
<evidence type="ECO:0000313" key="6">
    <source>
        <dbReference type="EMBL" id="RKP01222.1"/>
    </source>
</evidence>
<feature type="non-terminal residue" evidence="6">
    <location>
        <position position="210"/>
    </location>
</feature>
<dbReference type="PANTHER" id="PTHR10142:SF0">
    <property type="entry name" value="DNA REPAIR PROTEIN COMPLEMENTING XP-A CELLS"/>
    <property type="match status" value="1"/>
</dbReference>
<dbReference type="Gene3D" id="3.90.530.10">
    <property type="entry name" value="XPA C-terminal domain"/>
    <property type="match status" value="1"/>
</dbReference>
<dbReference type="GO" id="GO:0003684">
    <property type="term" value="F:damaged DNA binding"/>
    <property type="evidence" value="ECO:0007669"/>
    <property type="project" value="InterPro"/>
</dbReference>
<dbReference type="GO" id="GO:1901255">
    <property type="term" value="P:nucleotide-excision repair involved in interstrand cross-link repair"/>
    <property type="evidence" value="ECO:0007669"/>
    <property type="project" value="TreeGrafter"/>
</dbReference>
<dbReference type="SUPFAM" id="SSF46955">
    <property type="entry name" value="Putative DNA-binding domain"/>
    <property type="match status" value="1"/>
</dbReference>
<evidence type="ECO:0000256" key="2">
    <source>
        <dbReference type="ARBA" id="ARBA00022833"/>
    </source>
</evidence>
<dbReference type="Pfam" id="PF05181">
    <property type="entry name" value="XPA_C"/>
    <property type="match status" value="1"/>
</dbReference>
<dbReference type="OrthoDB" id="68328at2759"/>
<dbReference type="STRING" id="1555241.A0A4P9X7M3"/>
<evidence type="ECO:0000259" key="5">
    <source>
        <dbReference type="Pfam" id="PF05181"/>
    </source>
</evidence>
<dbReference type="NCBIfam" id="TIGR00598">
    <property type="entry name" value="rad14"/>
    <property type="match status" value="1"/>
</dbReference>
<keyword evidence="3" id="KW-0539">Nucleus</keyword>
<feature type="compositionally biased region" description="Basic and acidic residues" evidence="4">
    <location>
        <begin position="1"/>
        <end position="11"/>
    </location>
</feature>
<dbReference type="InterPro" id="IPR009061">
    <property type="entry name" value="DNA-bd_dom_put_sf"/>
</dbReference>
<dbReference type="PANTHER" id="PTHR10142">
    <property type="entry name" value="DNA REPAIR PROTEIN COMPLEMENTING XP-A CELLS"/>
    <property type="match status" value="1"/>
</dbReference>
<dbReference type="GO" id="GO:0000715">
    <property type="term" value="P:nucleotide-excision repair, DNA damage recognition"/>
    <property type="evidence" value="ECO:0007669"/>
    <property type="project" value="TreeGrafter"/>
</dbReference>
<dbReference type="GO" id="GO:0006284">
    <property type="term" value="P:base-excision repair"/>
    <property type="evidence" value="ECO:0007669"/>
    <property type="project" value="TreeGrafter"/>
</dbReference>
<comment type="subcellular location">
    <subcellularLocation>
        <location evidence="1">Nucleus</location>
    </subcellularLocation>
</comment>
<evidence type="ECO:0000256" key="3">
    <source>
        <dbReference type="ARBA" id="ARBA00023242"/>
    </source>
</evidence>
<evidence type="ECO:0000256" key="1">
    <source>
        <dbReference type="ARBA" id="ARBA00004123"/>
    </source>
</evidence>
<accession>A0A4P9X7M3</accession>
<feature type="region of interest" description="Disordered" evidence="4">
    <location>
        <begin position="1"/>
        <end position="40"/>
    </location>
</feature>
<evidence type="ECO:0000256" key="4">
    <source>
        <dbReference type="SAM" id="MobiDB-lite"/>
    </source>
</evidence>
<dbReference type="GO" id="GO:0070914">
    <property type="term" value="P:UV-damage excision repair"/>
    <property type="evidence" value="ECO:0007669"/>
    <property type="project" value="TreeGrafter"/>
</dbReference>
<sequence>YAEYDMGKLADSRGGFLFDDPDDAADSSPEAQQRAQKKARLAAERATLDDKYKPLEERDLDLDALDQIPRCRDCQSIDIDQQYHRFFDVLVCRGCRTAKPEIYGLLTKTECKADYLLTESELQDRTRMPVWEKPNPHKSTWSSMFLFMRSHVEAFAWEKWGSPVALDAEFARRQAETQRRKQKKTAQRLKELRQRTQTSAWQVTRDEHTH</sequence>
<protein>
    <recommendedName>
        <fullName evidence="5">XPA C-terminal domain-containing protein</fullName>
    </recommendedName>
</protein>
<organism evidence="6 7">
    <name type="scientific">Caulochytrium protostelioides</name>
    <dbReference type="NCBI Taxonomy" id="1555241"/>
    <lineage>
        <taxon>Eukaryota</taxon>
        <taxon>Fungi</taxon>
        <taxon>Fungi incertae sedis</taxon>
        <taxon>Chytridiomycota</taxon>
        <taxon>Chytridiomycota incertae sedis</taxon>
        <taxon>Chytridiomycetes</taxon>
        <taxon>Caulochytriales</taxon>
        <taxon>Caulochytriaceae</taxon>
        <taxon>Caulochytrium</taxon>
    </lineage>
</organism>
<keyword evidence="2" id="KW-0862">Zinc</keyword>
<dbReference type="GO" id="GO:0000110">
    <property type="term" value="C:nucleotide-excision repair factor 1 complex"/>
    <property type="evidence" value="ECO:0007669"/>
    <property type="project" value="TreeGrafter"/>
</dbReference>
<dbReference type="Proteomes" id="UP000274922">
    <property type="component" value="Unassembled WGS sequence"/>
</dbReference>
<dbReference type="AlphaFoldDB" id="A0A4P9X7M3"/>